<evidence type="ECO:0000313" key="1">
    <source>
        <dbReference type="EMBL" id="CAK5280893.1"/>
    </source>
</evidence>
<gene>
    <name evidence="1" type="ORF">MYCIT1_LOCUS31609</name>
</gene>
<accession>A0AAD2HU97</accession>
<feature type="non-terminal residue" evidence="1">
    <location>
        <position position="1"/>
    </location>
</feature>
<dbReference type="Proteomes" id="UP001295794">
    <property type="component" value="Unassembled WGS sequence"/>
</dbReference>
<sequence length="59" mass="6425">PTRAKPNASAENWDKLIIRSIPCRALSNLSQLRPLFVVGHSVGAQALCGCKNDVILSFF</sequence>
<comment type="caution">
    <text evidence="1">The sequence shown here is derived from an EMBL/GenBank/DDBJ whole genome shotgun (WGS) entry which is preliminary data.</text>
</comment>
<proteinExistence type="predicted"/>
<keyword evidence="2" id="KW-1185">Reference proteome</keyword>
<dbReference type="AlphaFoldDB" id="A0AAD2HU97"/>
<organism evidence="1 2">
    <name type="scientific">Mycena citricolor</name>
    <dbReference type="NCBI Taxonomy" id="2018698"/>
    <lineage>
        <taxon>Eukaryota</taxon>
        <taxon>Fungi</taxon>
        <taxon>Dikarya</taxon>
        <taxon>Basidiomycota</taxon>
        <taxon>Agaricomycotina</taxon>
        <taxon>Agaricomycetes</taxon>
        <taxon>Agaricomycetidae</taxon>
        <taxon>Agaricales</taxon>
        <taxon>Marasmiineae</taxon>
        <taxon>Mycenaceae</taxon>
        <taxon>Mycena</taxon>
    </lineage>
</organism>
<evidence type="ECO:0000313" key="2">
    <source>
        <dbReference type="Proteomes" id="UP001295794"/>
    </source>
</evidence>
<dbReference type="EMBL" id="CAVNYO010000440">
    <property type="protein sequence ID" value="CAK5280893.1"/>
    <property type="molecule type" value="Genomic_DNA"/>
</dbReference>
<name>A0AAD2HU97_9AGAR</name>
<protein>
    <submittedName>
        <fullName evidence="1">Uncharacterized protein</fullName>
    </submittedName>
</protein>
<reference evidence="1" key="1">
    <citation type="submission" date="2023-11" db="EMBL/GenBank/DDBJ databases">
        <authorList>
            <person name="De Vega J J."/>
            <person name="De Vega J J."/>
        </authorList>
    </citation>
    <scope>NUCLEOTIDE SEQUENCE</scope>
</reference>